<dbReference type="InterPro" id="IPR015353">
    <property type="entry name" value="Rubisco_LSMT_subst-bd"/>
</dbReference>
<name>A0A2J6RXZ0_HYAVF</name>
<dbReference type="GO" id="GO:0016279">
    <property type="term" value="F:protein-lysine N-methyltransferase activity"/>
    <property type="evidence" value="ECO:0007669"/>
    <property type="project" value="TreeGrafter"/>
</dbReference>
<dbReference type="SUPFAM" id="SSF81822">
    <property type="entry name" value="RuBisCo LSMT C-terminal, substrate-binding domain"/>
    <property type="match status" value="1"/>
</dbReference>
<keyword evidence="3" id="KW-0949">S-adenosyl-L-methionine</keyword>
<evidence type="ECO:0000256" key="1">
    <source>
        <dbReference type="ARBA" id="ARBA00022603"/>
    </source>
</evidence>
<keyword evidence="1" id="KW-0489">Methyltransferase</keyword>
<dbReference type="Pfam" id="PF09273">
    <property type="entry name" value="Rubis-subs-bind"/>
    <property type="match status" value="1"/>
</dbReference>
<evidence type="ECO:0000259" key="5">
    <source>
        <dbReference type="PROSITE" id="PS50280"/>
    </source>
</evidence>
<dbReference type="PANTHER" id="PTHR13271">
    <property type="entry name" value="UNCHARACTERIZED PUTATIVE METHYLTRANSFERASE"/>
    <property type="match status" value="1"/>
</dbReference>
<dbReference type="PANTHER" id="PTHR13271:SF34">
    <property type="entry name" value="N-LYSINE METHYLTRANSFERASE SETD6"/>
    <property type="match status" value="1"/>
</dbReference>
<dbReference type="Gene3D" id="3.90.1420.10">
    <property type="entry name" value="Rubisco LSMT, substrate-binding domain"/>
    <property type="match status" value="1"/>
</dbReference>
<dbReference type="PROSITE" id="PS50280">
    <property type="entry name" value="SET"/>
    <property type="match status" value="1"/>
</dbReference>
<accession>A0A2J6RXZ0</accession>
<organism evidence="6 7">
    <name type="scientific">Hyaloscypha variabilis (strain UAMH 11265 / GT02V1 / F)</name>
    <name type="common">Meliniomyces variabilis</name>
    <dbReference type="NCBI Taxonomy" id="1149755"/>
    <lineage>
        <taxon>Eukaryota</taxon>
        <taxon>Fungi</taxon>
        <taxon>Dikarya</taxon>
        <taxon>Ascomycota</taxon>
        <taxon>Pezizomycotina</taxon>
        <taxon>Leotiomycetes</taxon>
        <taxon>Helotiales</taxon>
        <taxon>Hyaloscyphaceae</taxon>
        <taxon>Hyaloscypha</taxon>
        <taxon>Hyaloscypha variabilis</taxon>
    </lineage>
</organism>
<dbReference type="AlphaFoldDB" id="A0A2J6RXZ0"/>
<dbReference type="InterPro" id="IPR036464">
    <property type="entry name" value="Rubisco_LSMT_subst-bd_sf"/>
</dbReference>
<evidence type="ECO:0000313" key="7">
    <source>
        <dbReference type="Proteomes" id="UP000235786"/>
    </source>
</evidence>
<dbReference type="Gene3D" id="3.90.1410.10">
    <property type="entry name" value="set domain protein methyltransferase, domain 1"/>
    <property type="match status" value="1"/>
</dbReference>
<dbReference type="STRING" id="1149755.A0A2J6RXZ0"/>
<dbReference type="OrthoDB" id="341421at2759"/>
<proteinExistence type="predicted"/>
<dbReference type="GO" id="GO:0032259">
    <property type="term" value="P:methylation"/>
    <property type="evidence" value="ECO:0007669"/>
    <property type="project" value="UniProtKB-KW"/>
</dbReference>
<gene>
    <name evidence="6" type="ORF">L207DRAFT_526554</name>
</gene>
<feature type="region of interest" description="Disordered" evidence="4">
    <location>
        <begin position="437"/>
        <end position="471"/>
    </location>
</feature>
<sequence length="471" mass="52447">MEVDGFEAKTNLFLSWLSQMGVIMSAKAALVDLRTGARGRGVVATGNFDEDEVIFAVPRSAVLNRNTISSTKSMRPVQQEIFDMPSWLALTAIILEESRRPDSQWAPYLALLPRQLDNLAFWSDAELSELQASKVVDKIGKSSAEEMFSSSIAPLGIENYSIQECHRVASIIMSYAFDIPEETSQEDEGVGEDDDLVSDDGEETTILSMIPLADMLNADADRNNARLCCDNEKLEMRAIKSIIAGEEIFNDYGQLPRSDLLRRYGYVTENYKAFDVAEICTKELLSLFRSKEAFQGLNLNPLSQEDLENRTELAEREGVFEEAYDISHPRPEGPGIPDALLALFYLILLDKQSLQALYDSDGLPSRSKLTTELVGQVLVIVFQLRENEYATSLEDDEALLAAGNLPHRMSMAVQVRHGEKAVLRAAIRDAATFTGSNKRMRLERKQTSIGEGKGKRPIQESTGSKKKGRSR</sequence>
<dbReference type="GO" id="GO:0005634">
    <property type="term" value="C:nucleus"/>
    <property type="evidence" value="ECO:0007669"/>
    <property type="project" value="TreeGrafter"/>
</dbReference>
<dbReference type="EMBL" id="KZ613942">
    <property type="protein sequence ID" value="PMD43383.1"/>
    <property type="molecule type" value="Genomic_DNA"/>
</dbReference>
<keyword evidence="2" id="KW-0808">Transferase</keyword>
<protein>
    <submittedName>
        <fullName evidence="6">SET domain-containing protein</fullName>
    </submittedName>
</protein>
<dbReference type="InterPro" id="IPR001214">
    <property type="entry name" value="SET_dom"/>
</dbReference>
<evidence type="ECO:0000256" key="4">
    <source>
        <dbReference type="SAM" id="MobiDB-lite"/>
    </source>
</evidence>
<evidence type="ECO:0000313" key="6">
    <source>
        <dbReference type="EMBL" id="PMD43383.1"/>
    </source>
</evidence>
<dbReference type="SUPFAM" id="SSF82199">
    <property type="entry name" value="SET domain"/>
    <property type="match status" value="1"/>
</dbReference>
<reference evidence="6 7" key="1">
    <citation type="submission" date="2016-04" db="EMBL/GenBank/DDBJ databases">
        <title>A degradative enzymes factory behind the ericoid mycorrhizal symbiosis.</title>
        <authorList>
            <consortium name="DOE Joint Genome Institute"/>
            <person name="Martino E."/>
            <person name="Morin E."/>
            <person name="Grelet G."/>
            <person name="Kuo A."/>
            <person name="Kohler A."/>
            <person name="Daghino S."/>
            <person name="Barry K."/>
            <person name="Choi C."/>
            <person name="Cichocki N."/>
            <person name="Clum A."/>
            <person name="Copeland A."/>
            <person name="Hainaut M."/>
            <person name="Haridas S."/>
            <person name="Labutti K."/>
            <person name="Lindquist E."/>
            <person name="Lipzen A."/>
            <person name="Khouja H.-R."/>
            <person name="Murat C."/>
            <person name="Ohm R."/>
            <person name="Olson A."/>
            <person name="Spatafora J."/>
            <person name="Veneault-Fourrey C."/>
            <person name="Henrissat B."/>
            <person name="Grigoriev I."/>
            <person name="Martin F."/>
            <person name="Perotto S."/>
        </authorList>
    </citation>
    <scope>NUCLEOTIDE SEQUENCE [LARGE SCALE GENOMIC DNA]</scope>
    <source>
        <strain evidence="6 7">F</strain>
    </source>
</reference>
<evidence type="ECO:0000256" key="2">
    <source>
        <dbReference type="ARBA" id="ARBA00022679"/>
    </source>
</evidence>
<dbReference type="InterPro" id="IPR046341">
    <property type="entry name" value="SET_dom_sf"/>
</dbReference>
<evidence type="ECO:0000256" key="3">
    <source>
        <dbReference type="ARBA" id="ARBA00022691"/>
    </source>
</evidence>
<feature type="domain" description="SET" evidence="5">
    <location>
        <begin position="26"/>
        <end position="253"/>
    </location>
</feature>
<dbReference type="FunFam" id="3.90.1410.10:FF:000007">
    <property type="entry name" value="Ribosomal lysine N-methyltransferase 4"/>
    <property type="match status" value="1"/>
</dbReference>
<dbReference type="InterPro" id="IPR050600">
    <property type="entry name" value="SETD3_SETD6_MTase"/>
</dbReference>
<dbReference type="Pfam" id="PF00856">
    <property type="entry name" value="SET"/>
    <property type="match status" value="1"/>
</dbReference>
<keyword evidence="7" id="KW-1185">Reference proteome</keyword>
<dbReference type="Proteomes" id="UP000235786">
    <property type="component" value="Unassembled WGS sequence"/>
</dbReference>